<keyword evidence="1" id="KW-1133">Transmembrane helix</keyword>
<feature type="transmembrane region" description="Helical" evidence="1">
    <location>
        <begin position="33"/>
        <end position="52"/>
    </location>
</feature>
<feature type="transmembrane region" description="Helical" evidence="1">
    <location>
        <begin position="118"/>
        <end position="141"/>
    </location>
</feature>
<dbReference type="PANTHER" id="PTHR36927">
    <property type="entry name" value="BLR4337 PROTEIN"/>
    <property type="match status" value="1"/>
</dbReference>
<organism evidence="2">
    <name type="scientific">marine metagenome</name>
    <dbReference type="NCBI Taxonomy" id="408172"/>
    <lineage>
        <taxon>unclassified sequences</taxon>
        <taxon>metagenomes</taxon>
        <taxon>ecological metagenomes</taxon>
    </lineage>
</organism>
<feature type="non-terminal residue" evidence="2">
    <location>
        <position position="1"/>
    </location>
</feature>
<reference evidence="2" key="1">
    <citation type="submission" date="2018-05" db="EMBL/GenBank/DDBJ databases">
        <authorList>
            <person name="Lanie J.A."/>
            <person name="Ng W.-L."/>
            <person name="Kazmierczak K.M."/>
            <person name="Andrzejewski T.M."/>
            <person name="Davidsen T.M."/>
            <person name="Wayne K.J."/>
            <person name="Tettelin H."/>
            <person name="Glass J.I."/>
            <person name="Rusch D."/>
            <person name="Podicherti R."/>
            <person name="Tsui H.-C.T."/>
            <person name="Winkler M.E."/>
        </authorList>
    </citation>
    <scope>NUCLEOTIDE SEQUENCE</scope>
</reference>
<feature type="transmembrane region" description="Helical" evidence="1">
    <location>
        <begin position="95"/>
        <end position="112"/>
    </location>
</feature>
<name>A0A382PUV7_9ZZZZ</name>
<sequence length="305" mass="35110">IYVLVLCPVFFYLKRNPDNILLRLFKRVLKFPATLYLVTIPFIFEAALLVTPEQRFEAYANTPHGFWLGLLAFFAGFFFISIGDAFWKAVKKIKGFALAISIPLFLIRLIFFQLGGPFYLIVVESWSWLFAVFGFGATYLNCPSKKLTYLSKAVYPVYILHMIFLYMASELILTRPVYVDQAHTIIAIEPDSPADKSMLFHGDQLITKFENWKPGIPLEINVIRKEDSFKISIIPDEKGKIGADFSPIPFFIPKYTESDITTFIAFLQFILINVMTFGGCFIGYEMVKRINWLRPLLGINTYKPH</sequence>
<feature type="transmembrane region" description="Helical" evidence="1">
    <location>
        <begin position="64"/>
        <end position="83"/>
    </location>
</feature>
<dbReference type="InterPro" id="IPR050623">
    <property type="entry name" value="Glucan_succinyl_AcylTrfase"/>
</dbReference>
<proteinExistence type="predicted"/>
<gene>
    <name evidence="2" type="ORF">METZ01_LOCUS329434</name>
</gene>
<evidence type="ECO:0000313" key="2">
    <source>
        <dbReference type="EMBL" id="SVC76580.1"/>
    </source>
</evidence>
<accession>A0A382PUV7</accession>
<protein>
    <recommendedName>
        <fullName evidence="3">Acyltransferase 3 domain-containing protein</fullName>
    </recommendedName>
</protein>
<dbReference type="AlphaFoldDB" id="A0A382PUV7"/>
<dbReference type="PANTHER" id="PTHR36927:SF3">
    <property type="entry name" value="GLUCANS BIOSYNTHESIS PROTEIN C"/>
    <property type="match status" value="1"/>
</dbReference>
<feature type="transmembrane region" description="Helical" evidence="1">
    <location>
        <begin position="153"/>
        <end position="173"/>
    </location>
</feature>
<evidence type="ECO:0008006" key="3">
    <source>
        <dbReference type="Google" id="ProtNLM"/>
    </source>
</evidence>
<feature type="transmembrane region" description="Helical" evidence="1">
    <location>
        <begin position="263"/>
        <end position="284"/>
    </location>
</feature>
<keyword evidence="1" id="KW-0472">Membrane</keyword>
<evidence type="ECO:0000256" key="1">
    <source>
        <dbReference type="SAM" id="Phobius"/>
    </source>
</evidence>
<dbReference type="EMBL" id="UINC01109634">
    <property type="protein sequence ID" value="SVC76580.1"/>
    <property type="molecule type" value="Genomic_DNA"/>
</dbReference>
<keyword evidence="1" id="KW-0812">Transmembrane</keyword>